<dbReference type="PANTHER" id="PTHR43158:SF2">
    <property type="entry name" value="SKFA PEPTIDE EXPORT ATP-BINDING PROTEIN SKFE"/>
    <property type="match status" value="1"/>
</dbReference>
<dbReference type="InterPro" id="IPR003439">
    <property type="entry name" value="ABC_transporter-like_ATP-bd"/>
</dbReference>
<keyword evidence="2" id="KW-0067">ATP-binding</keyword>
<evidence type="ECO:0000256" key="2">
    <source>
        <dbReference type="ARBA" id="ARBA00022840"/>
    </source>
</evidence>
<feature type="domain" description="ABC transporter" evidence="4">
    <location>
        <begin position="22"/>
        <end position="257"/>
    </location>
</feature>
<dbReference type="SUPFAM" id="SSF52540">
    <property type="entry name" value="P-loop containing nucleoside triphosphate hydrolases"/>
    <property type="match status" value="1"/>
</dbReference>
<dbReference type="GO" id="GO:0016887">
    <property type="term" value="F:ATP hydrolysis activity"/>
    <property type="evidence" value="ECO:0007669"/>
    <property type="project" value="InterPro"/>
</dbReference>
<accession>A0A7S2EQP1</accession>
<keyword evidence="1" id="KW-0547">Nucleotide-binding</keyword>
<feature type="compositionally biased region" description="Basic and acidic residues" evidence="3">
    <location>
        <begin position="342"/>
        <end position="361"/>
    </location>
</feature>
<dbReference type="SMART" id="SM00382">
    <property type="entry name" value="AAA"/>
    <property type="match status" value="1"/>
</dbReference>
<dbReference type="InterPro" id="IPR003593">
    <property type="entry name" value="AAA+_ATPase"/>
</dbReference>
<dbReference type="GO" id="GO:0005524">
    <property type="term" value="F:ATP binding"/>
    <property type="evidence" value="ECO:0007669"/>
    <property type="project" value="UniProtKB-KW"/>
</dbReference>
<feature type="region of interest" description="Disordered" evidence="3">
    <location>
        <begin position="341"/>
        <end position="361"/>
    </location>
</feature>
<evidence type="ECO:0000256" key="3">
    <source>
        <dbReference type="SAM" id="MobiDB-lite"/>
    </source>
</evidence>
<dbReference type="EMBL" id="HBGN01033238">
    <property type="protein sequence ID" value="CAD9350469.1"/>
    <property type="molecule type" value="Transcribed_RNA"/>
</dbReference>
<gene>
    <name evidence="5" type="ORF">DBRI1063_LOCUS21472</name>
</gene>
<protein>
    <recommendedName>
        <fullName evidence="4">ABC transporter domain-containing protein</fullName>
    </recommendedName>
</protein>
<dbReference type="Pfam" id="PF00005">
    <property type="entry name" value="ABC_tran"/>
    <property type="match status" value="1"/>
</dbReference>
<dbReference type="AlphaFoldDB" id="A0A7S2EQP1"/>
<dbReference type="Gene3D" id="3.40.50.300">
    <property type="entry name" value="P-loop containing nucleotide triphosphate hydrolases"/>
    <property type="match status" value="1"/>
</dbReference>
<organism evidence="5">
    <name type="scientific">Ditylum brightwellii</name>
    <dbReference type="NCBI Taxonomy" id="49249"/>
    <lineage>
        <taxon>Eukaryota</taxon>
        <taxon>Sar</taxon>
        <taxon>Stramenopiles</taxon>
        <taxon>Ochrophyta</taxon>
        <taxon>Bacillariophyta</taxon>
        <taxon>Mediophyceae</taxon>
        <taxon>Lithodesmiophycidae</taxon>
        <taxon>Lithodesmiales</taxon>
        <taxon>Lithodesmiaceae</taxon>
        <taxon>Ditylum</taxon>
    </lineage>
</organism>
<evidence type="ECO:0000256" key="1">
    <source>
        <dbReference type="ARBA" id="ARBA00022741"/>
    </source>
</evidence>
<dbReference type="PANTHER" id="PTHR43158">
    <property type="entry name" value="SKFA PEPTIDE EXPORT ATP-BINDING PROTEIN SKFE"/>
    <property type="match status" value="1"/>
</dbReference>
<dbReference type="InterPro" id="IPR027417">
    <property type="entry name" value="P-loop_NTPase"/>
</dbReference>
<proteinExistence type="predicted"/>
<name>A0A7S2EQP1_9STRA</name>
<sequence>MKFEEEEKKAHDDCDVDVKPVVNIQNLRFSYDRNSGKDTFCGLNCRIEPNSKIILVGANGAGKSTLLRILTGQIFMGMESDIFDINGQAKANDQANGVAYLGGTWKRRRTGFEGVCPYTMDVAASEMMAKWQDQYKERRDELVRVLGINLNWRMHECSDGQRKKVRIMIKLLRPFQLCIIDEFAADLDIFSRNRFFQYLSKECDARGASVVYATHIFDQADSWATHVTFMQLNKTLSPIHKLSKYEPYQEILSRTGAQRAFCPMYVLVLEELERQYRSQSDVFGEGCYGNGDEVDNACLMDVIMDEQSKELAGDRFESERAGDQTGWVSGRLTRQLCAAEEQVEREKRMKKTEEEKKEQTE</sequence>
<evidence type="ECO:0000313" key="5">
    <source>
        <dbReference type="EMBL" id="CAD9350469.1"/>
    </source>
</evidence>
<reference evidence="5" key="1">
    <citation type="submission" date="2021-01" db="EMBL/GenBank/DDBJ databases">
        <authorList>
            <person name="Corre E."/>
            <person name="Pelletier E."/>
            <person name="Niang G."/>
            <person name="Scheremetjew M."/>
            <person name="Finn R."/>
            <person name="Kale V."/>
            <person name="Holt S."/>
            <person name="Cochrane G."/>
            <person name="Meng A."/>
            <person name="Brown T."/>
            <person name="Cohen L."/>
        </authorList>
    </citation>
    <scope>NUCLEOTIDE SEQUENCE</scope>
    <source>
        <strain evidence="5">Pop2</strain>
    </source>
</reference>
<dbReference type="PROSITE" id="PS50893">
    <property type="entry name" value="ABC_TRANSPORTER_2"/>
    <property type="match status" value="1"/>
</dbReference>
<evidence type="ECO:0000259" key="4">
    <source>
        <dbReference type="PROSITE" id="PS50893"/>
    </source>
</evidence>